<reference evidence="1 2" key="1">
    <citation type="submission" date="2024-01" db="EMBL/GenBank/DDBJ databases">
        <title>A draft genome for the cacao thread blight pathogen Marasmiellus scandens.</title>
        <authorList>
            <person name="Baruah I.K."/>
            <person name="Leung J."/>
            <person name="Bukari Y."/>
            <person name="Amoako-Attah I."/>
            <person name="Meinhardt L.W."/>
            <person name="Bailey B.A."/>
            <person name="Cohen S.P."/>
        </authorList>
    </citation>
    <scope>NUCLEOTIDE SEQUENCE [LARGE SCALE GENOMIC DNA]</scope>
    <source>
        <strain evidence="1 2">GH-19</strain>
    </source>
</reference>
<gene>
    <name evidence="1" type="ORF">VKT23_017256</name>
</gene>
<keyword evidence="2" id="KW-1185">Reference proteome</keyword>
<protein>
    <submittedName>
        <fullName evidence="1">Uncharacterized protein</fullName>
    </submittedName>
</protein>
<organism evidence="1 2">
    <name type="scientific">Marasmiellus scandens</name>
    <dbReference type="NCBI Taxonomy" id="2682957"/>
    <lineage>
        <taxon>Eukaryota</taxon>
        <taxon>Fungi</taxon>
        <taxon>Dikarya</taxon>
        <taxon>Basidiomycota</taxon>
        <taxon>Agaricomycotina</taxon>
        <taxon>Agaricomycetes</taxon>
        <taxon>Agaricomycetidae</taxon>
        <taxon>Agaricales</taxon>
        <taxon>Marasmiineae</taxon>
        <taxon>Omphalotaceae</taxon>
        <taxon>Marasmiellus</taxon>
    </lineage>
</organism>
<accession>A0ABR1IUW2</accession>
<evidence type="ECO:0000313" key="1">
    <source>
        <dbReference type="EMBL" id="KAK7440003.1"/>
    </source>
</evidence>
<name>A0ABR1IUW2_9AGAR</name>
<sequence>MNATATLKSFTAAKQPVLANFPLDFEPHWLQSKSDSNCTMFTISSNSELSYLFEPASPLNIPSIAVTDYDSDVTEVDGELEFDSYYFGKYDEEDQDEDENDISLTFSECLALHEDVASKIPIQKTEEPKKLNLKAFQPTKPQLEKENEDPIPNAFPNDYFWAVYPQNLYVCSARMKKQVIEAQAQEYDPFAAASPLANVQIESYYSEEPTENKAASNNDEWSNLKKVFNCRTNVYFA</sequence>
<dbReference type="Proteomes" id="UP001498398">
    <property type="component" value="Unassembled WGS sequence"/>
</dbReference>
<comment type="caution">
    <text evidence="1">The sequence shown here is derived from an EMBL/GenBank/DDBJ whole genome shotgun (WGS) entry which is preliminary data.</text>
</comment>
<evidence type="ECO:0000313" key="2">
    <source>
        <dbReference type="Proteomes" id="UP001498398"/>
    </source>
</evidence>
<proteinExistence type="predicted"/>
<dbReference type="EMBL" id="JBANRG010000070">
    <property type="protein sequence ID" value="KAK7440003.1"/>
    <property type="molecule type" value="Genomic_DNA"/>
</dbReference>